<feature type="compositionally biased region" description="Polar residues" evidence="1">
    <location>
        <begin position="111"/>
        <end position="120"/>
    </location>
</feature>
<comment type="caution">
    <text evidence="2">The sequence shown here is derived from an EMBL/GenBank/DDBJ whole genome shotgun (WGS) entry which is preliminary data.</text>
</comment>
<proteinExistence type="predicted"/>
<protein>
    <submittedName>
        <fullName evidence="2">Uncharacterized protein</fullName>
    </submittedName>
</protein>
<gene>
    <name evidence="2" type="ORF">ADUPG1_001687</name>
</gene>
<evidence type="ECO:0000313" key="3">
    <source>
        <dbReference type="Proteomes" id="UP001057375"/>
    </source>
</evidence>
<feature type="region of interest" description="Disordered" evidence="1">
    <location>
        <begin position="1"/>
        <end position="127"/>
    </location>
</feature>
<keyword evidence="3" id="KW-1185">Reference proteome</keyword>
<organism evidence="2 3">
    <name type="scientific">Aduncisulcus paluster</name>
    <dbReference type="NCBI Taxonomy" id="2918883"/>
    <lineage>
        <taxon>Eukaryota</taxon>
        <taxon>Metamonada</taxon>
        <taxon>Carpediemonas-like organisms</taxon>
        <taxon>Aduncisulcus</taxon>
    </lineage>
</organism>
<accession>A0ABQ5KDY3</accession>
<dbReference type="EMBL" id="BQXS01001553">
    <property type="protein sequence ID" value="GKT30768.1"/>
    <property type="molecule type" value="Genomic_DNA"/>
</dbReference>
<sequence>MNKSEGSDSYQAPSYSYSPSGSQPSYGSASTSSLSDPSTRSLTHLRESTSSQLTLQKQQDIPRFAAALIPSVEDTTSTEQSRSSLQMPPETNSPLNEGSHSFGDIYREASPPTNVGNRSMSYDDTHL</sequence>
<feature type="non-terminal residue" evidence="2">
    <location>
        <position position="127"/>
    </location>
</feature>
<evidence type="ECO:0000313" key="2">
    <source>
        <dbReference type="EMBL" id="GKT30768.1"/>
    </source>
</evidence>
<reference evidence="2" key="1">
    <citation type="submission" date="2022-03" db="EMBL/GenBank/DDBJ databases">
        <title>Draft genome sequence of Aduncisulcus paluster, a free-living microaerophilic Fornicata.</title>
        <authorList>
            <person name="Yuyama I."/>
            <person name="Kume K."/>
            <person name="Tamura T."/>
            <person name="Inagaki Y."/>
            <person name="Hashimoto T."/>
        </authorList>
    </citation>
    <scope>NUCLEOTIDE SEQUENCE</scope>
    <source>
        <strain evidence="2">NY0171</strain>
    </source>
</reference>
<feature type="compositionally biased region" description="Low complexity" evidence="1">
    <location>
        <begin position="7"/>
        <end position="59"/>
    </location>
</feature>
<name>A0ABQ5KDY3_9EUKA</name>
<evidence type="ECO:0000256" key="1">
    <source>
        <dbReference type="SAM" id="MobiDB-lite"/>
    </source>
</evidence>
<feature type="compositionally biased region" description="Polar residues" evidence="1">
    <location>
        <begin position="73"/>
        <end position="99"/>
    </location>
</feature>
<dbReference type="Proteomes" id="UP001057375">
    <property type="component" value="Unassembled WGS sequence"/>
</dbReference>